<accession>A0A4V1Z110</accession>
<dbReference type="OrthoDB" id="161020at2"/>
<evidence type="ECO:0000313" key="1">
    <source>
        <dbReference type="EMBL" id="RYU09276.1"/>
    </source>
</evidence>
<evidence type="ECO:0000313" key="2">
    <source>
        <dbReference type="Proteomes" id="UP000291189"/>
    </source>
</evidence>
<organism evidence="1 2">
    <name type="scientific">Nocardioides iriomotensis</name>
    <dbReference type="NCBI Taxonomy" id="715784"/>
    <lineage>
        <taxon>Bacteria</taxon>
        <taxon>Bacillati</taxon>
        <taxon>Actinomycetota</taxon>
        <taxon>Actinomycetes</taxon>
        <taxon>Propionibacteriales</taxon>
        <taxon>Nocardioidaceae</taxon>
        <taxon>Nocardioides</taxon>
    </lineage>
</organism>
<protein>
    <recommendedName>
        <fullName evidence="3">Phospholipase</fullName>
    </recommendedName>
</protein>
<dbReference type="RefSeq" id="WP_129989577.1">
    <property type="nucleotide sequence ID" value="NZ_SDPU01000036.1"/>
</dbReference>
<proteinExistence type="predicted"/>
<sequence length="109" mass="11644">MTHVHPENPHAGQGSVLLDIGGDVGALVVTMPDGLEGREVEIRPTTYDGSGHLPHVAVVRRPVGTSTVPSLVFPELREGRYQLYEKGTHDVRLVTEVTGGVVAEATWPA</sequence>
<gene>
    <name evidence="1" type="ORF">ETU37_22290</name>
</gene>
<name>A0A4V1Z110_9ACTN</name>
<comment type="caution">
    <text evidence="1">The sequence shown here is derived from an EMBL/GenBank/DDBJ whole genome shotgun (WGS) entry which is preliminary data.</text>
</comment>
<dbReference type="EMBL" id="SDPU01000036">
    <property type="protein sequence ID" value="RYU09276.1"/>
    <property type="molecule type" value="Genomic_DNA"/>
</dbReference>
<dbReference type="Proteomes" id="UP000291189">
    <property type="component" value="Unassembled WGS sequence"/>
</dbReference>
<keyword evidence="2" id="KW-1185">Reference proteome</keyword>
<evidence type="ECO:0008006" key="3">
    <source>
        <dbReference type="Google" id="ProtNLM"/>
    </source>
</evidence>
<dbReference type="AlphaFoldDB" id="A0A4V1Z110"/>
<reference evidence="1 2" key="1">
    <citation type="submission" date="2019-01" db="EMBL/GenBank/DDBJ databases">
        <title>Nocardioides guangzhouensis sp. nov., an actinobacterium isolated from soil.</title>
        <authorList>
            <person name="Fu Y."/>
            <person name="Cai Y."/>
            <person name="Lin Z."/>
            <person name="Chen P."/>
        </authorList>
    </citation>
    <scope>NUCLEOTIDE SEQUENCE [LARGE SCALE GENOMIC DNA]</scope>
    <source>
        <strain evidence="1 2">NBRC 105384</strain>
    </source>
</reference>